<dbReference type="InterPro" id="IPR053939">
    <property type="entry name" value="UTP25_C"/>
</dbReference>
<dbReference type="Pfam" id="PF06862">
    <property type="entry name" value="Utp25_C"/>
    <property type="match status" value="1"/>
</dbReference>
<proteinExistence type="predicted"/>
<dbReference type="GO" id="GO:0019843">
    <property type="term" value="F:rRNA binding"/>
    <property type="evidence" value="ECO:0007669"/>
    <property type="project" value="TreeGrafter"/>
</dbReference>
<dbReference type="PANTHER" id="PTHR12933:SF0">
    <property type="entry name" value="U3 SMALL NUCLEOLAR RNA-ASSOCIATED PROTEIN 25 HOMOLOG"/>
    <property type="match status" value="1"/>
</dbReference>
<organism evidence="2">
    <name type="scientific">Arcella intermedia</name>
    <dbReference type="NCBI Taxonomy" id="1963864"/>
    <lineage>
        <taxon>Eukaryota</taxon>
        <taxon>Amoebozoa</taxon>
        <taxon>Tubulinea</taxon>
        <taxon>Elardia</taxon>
        <taxon>Arcellinida</taxon>
        <taxon>Sphaerothecina</taxon>
        <taxon>Arcellidae</taxon>
        <taxon>Arcella</taxon>
    </lineage>
</organism>
<dbReference type="PANTHER" id="PTHR12933">
    <property type="entry name" value="ORF PROTEIN-RELATED"/>
    <property type="match status" value="1"/>
</dbReference>
<reference evidence="2" key="1">
    <citation type="journal article" date="2020" name="J. Eukaryot. Microbiol.">
        <title>De novo Sequencing, Assembly and Annotation of the Transcriptome for the Free-Living Testate Amoeba Arcella intermedia.</title>
        <authorList>
            <person name="Ribeiro G.M."/>
            <person name="Porfirio-Sousa A.L."/>
            <person name="Maurer-Alcala X.X."/>
            <person name="Katz L.A."/>
            <person name="Lahr D.J.G."/>
        </authorList>
    </citation>
    <scope>NUCLEOTIDE SEQUENCE</scope>
</reference>
<protein>
    <recommendedName>
        <fullName evidence="1">UTP25 C-terminal domain-containing protein</fullName>
    </recommendedName>
</protein>
<dbReference type="GO" id="GO:0034511">
    <property type="term" value="F:U3 snoRNA binding"/>
    <property type="evidence" value="ECO:0007669"/>
    <property type="project" value="InterPro"/>
</dbReference>
<evidence type="ECO:0000313" key="2">
    <source>
        <dbReference type="EMBL" id="NDV40626.1"/>
    </source>
</evidence>
<feature type="domain" description="UTP25 C-terminal" evidence="1">
    <location>
        <begin position="1"/>
        <end position="81"/>
    </location>
</feature>
<name>A0A6B2LVN8_9EUKA</name>
<dbReference type="AlphaFoldDB" id="A0A6B2LVN8"/>
<accession>A0A6B2LVN8</accession>
<dbReference type="EMBL" id="GIBP01011657">
    <property type="protein sequence ID" value="NDV40626.1"/>
    <property type="molecule type" value="Transcribed_RNA"/>
</dbReference>
<evidence type="ECO:0000259" key="1">
    <source>
        <dbReference type="Pfam" id="PF06862"/>
    </source>
</evidence>
<dbReference type="GO" id="GO:0000462">
    <property type="term" value="P:maturation of SSU-rRNA from tricistronic rRNA transcript (SSU-rRNA, 5.8S rRNA, LSU-rRNA)"/>
    <property type="evidence" value="ECO:0007669"/>
    <property type="project" value="TreeGrafter"/>
</dbReference>
<dbReference type="GO" id="GO:0032040">
    <property type="term" value="C:small-subunit processome"/>
    <property type="evidence" value="ECO:0007669"/>
    <property type="project" value="TreeGrafter"/>
</dbReference>
<sequence length="82" mass="9716">MLLVTERFHFFYRYYLKGIKRIVFYGLPSFPEFYPEYLNLLSDSGSCLAMFSSFDLYQLESILGTKRTSSLVNSSKNNHLFY</sequence>
<dbReference type="InterPro" id="IPR010678">
    <property type="entry name" value="UTP25"/>
</dbReference>